<comment type="caution">
    <text evidence="1">The sequence shown here is derived from an EMBL/GenBank/DDBJ whole genome shotgun (WGS) entry which is preliminary data.</text>
</comment>
<proteinExistence type="predicted"/>
<accession>A0AA39P3K4</accession>
<organism evidence="1 2">
    <name type="scientific">Armillaria luteobubalina</name>
    <dbReference type="NCBI Taxonomy" id="153913"/>
    <lineage>
        <taxon>Eukaryota</taxon>
        <taxon>Fungi</taxon>
        <taxon>Dikarya</taxon>
        <taxon>Basidiomycota</taxon>
        <taxon>Agaricomycotina</taxon>
        <taxon>Agaricomycetes</taxon>
        <taxon>Agaricomycetidae</taxon>
        <taxon>Agaricales</taxon>
        <taxon>Marasmiineae</taxon>
        <taxon>Physalacriaceae</taxon>
        <taxon>Armillaria</taxon>
    </lineage>
</organism>
<keyword evidence="2" id="KW-1185">Reference proteome</keyword>
<dbReference type="Proteomes" id="UP001175228">
    <property type="component" value="Unassembled WGS sequence"/>
</dbReference>
<name>A0AA39P3K4_9AGAR</name>
<evidence type="ECO:0000313" key="1">
    <source>
        <dbReference type="EMBL" id="KAK0476911.1"/>
    </source>
</evidence>
<sequence>MSMVAFQTHTFGHPSNSDSWSTAGLSPWSDWEDEGTSDHTAGAQCIYLVIENIKMIASGDTYDDLPSNVCGISFLPPIYEPVAPNEVDYIIHSCSSGLDMIQLTCSILEQVLSHLDFQKPWCLCLDVTSKNTEECMRVIKWLLQTCSNLSIEQAALNFLDPVDHHSIKSFALEFRNSVLEFIKNKPLDIIVNAVPQQVLGYTPPDCVQHNLIKDGSLARYVQSTMYKALLNVKEPYRFRLRVLV</sequence>
<gene>
    <name evidence="1" type="ORF">EDD18DRAFT_1115129</name>
</gene>
<reference evidence="1" key="1">
    <citation type="submission" date="2023-06" db="EMBL/GenBank/DDBJ databases">
        <authorList>
            <consortium name="Lawrence Berkeley National Laboratory"/>
            <person name="Ahrendt S."/>
            <person name="Sahu N."/>
            <person name="Indic B."/>
            <person name="Wong-Bajracharya J."/>
            <person name="Merenyi Z."/>
            <person name="Ke H.-M."/>
            <person name="Monk M."/>
            <person name="Kocsube S."/>
            <person name="Drula E."/>
            <person name="Lipzen A."/>
            <person name="Balint B."/>
            <person name="Henrissat B."/>
            <person name="Andreopoulos B."/>
            <person name="Martin F.M."/>
            <person name="Harder C.B."/>
            <person name="Rigling D."/>
            <person name="Ford K.L."/>
            <person name="Foster G.D."/>
            <person name="Pangilinan J."/>
            <person name="Papanicolaou A."/>
            <person name="Barry K."/>
            <person name="LaButti K."/>
            <person name="Viragh M."/>
            <person name="Koriabine M."/>
            <person name="Yan M."/>
            <person name="Riley R."/>
            <person name="Champramary S."/>
            <person name="Plett K.L."/>
            <person name="Tsai I.J."/>
            <person name="Slot J."/>
            <person name="Sipos G."/>
            <person name="Plett J."/>
            <person name="Nagy L.G."/>
            <person name="Grigoriev I.V."/>
        </authorList>
    </citation>
    <scope>NUCLEOTIDE SEQUENCE</scope>
    <source>
        <strain evidence="1">HWK02</strain>
    </source>
</reference>
<protein>
    <submittedName>
        <fullName evidence="1">Uncharacterized protein</fullName>
    </submittedName>
</protein>
<dbReference type="AlphaFoldDB" id="A0AA39P3K4"/>
<evidence type="ECO:0000313" key="2">
    <source>
        <dbReference type="Proteomes" id="UP001175228"/>
    </source>
</evidence>
<dbReference type="EMBL" id="JAUEPU010000121">
    <property type="protein sequence ID" value="KAK0476911.1"/>
    <property type="molecule type" value="Genomic_DNA"/>
</dbReference>